<dbReference type="RefSeq" id="WP_176570407.1">
    <property type="nucleotide sequence ID" value="NZ_CP056030.1"/>
</dbReference>
<organism evidence="3 4">
    <name type="scientific">Pseudomonas eucalypticola</name>
    <dbReference type="NCBI Taxonomy" id="2599595"/>
    <lineage>
        <taxon>Bacteria</taxon>
        <taxon>Pseudomonadati</taxon>
        <taxon>Pseudomonadota</taxon>
        <taxon>Gammaproteobacteria</taxon>
        <taxon>Pseudomonadales</taxon>
        <taxon>Pseudomonadaceae</taxon>
        <taxon>Pseudomonas</taxon>
    </lineage>
</organism>
<dbReference type="InterPro" id="IPR011006">
    <property type="entry name" value="CheY-like_superfamily"/>
</dbReference>
<dbReference type="AlphaFoldDB" id="A0A7D5H510"/>
<feature type="modified residue" description="4-aspartylphosphate" evidence="1">
    <location>
        <position position="64"/>
    </location>
</feature>
<dbReference type="InterPro" id="IPR001789">
    <property type="entry name" value="Sig_transdc_resp-reg_receiver"/>
</dbReference>
<dbReference type="Pfam" id="PF00072">
    <property type="entry name" value="Response_reg"/>
    <property type="match status" value="1"/>
</dbReference>
<dbReference type="GO" id="GO:0000160">
    <property type="term" value="P:phosphorelay signal transduction system"/>
    <property type="evidence" value="ECO:0007669"/>
    <property type="project" value="InterPro"/>
</dbReference>
<dbReference type="PROSITE" id="PS50110">
    <property type="entry name" value="RESPONSE_REGULATORY"/>
    <property type="match status" value="1"/>
</dbReference>
<evidence type="ECO:0000313" key="3">
    <source>
        <dbReference type="EMBL" id="QKZ04189.1"/>
    </source>
</evidence>
<protein>
    <submittedName>
        <fullName evidence="3">Response regulator</fullName>
    </submittedName>
</protein>
<dbReference type="KEGG" id="pez:HWQ56_10505"/>
<evidence type="ECO:0000259" key="2">
    <source>
        <dbReference type="PROSITE" id="PS50110"/>
    </source>
</evidence>
<accession>A0A7D5H510</accession>
<dbReference type="EMBL" id="CP056030">
    <property type="protein sequence ID" value="QKZ04189.1"/>
    <property type="molecule type" value="Genomic_DNA"/>
</dbReference>
<dbReference type="SUPFAM" id="SSF52172">
    <property type="entry name" value="CheY-like"/>
    <property type="match status" value="1"/>
</dbReference>
<name>A0A7D5H510_9PSED</name>
<evidence type="ECO:0000313" key="4">
    <source>
        <dbReference type="Proteomes" id="UP000509568"/>
    </source>
</evidence>
<gene>
    <name evidence="3" type="ORF">HWQ56_10505</name>
</gene>
<dbReference type="SMART" id="SM00448">
    <property type="entry name" value="REC"/>
    <property type="match status" value="1"/>
</dbReference>
<dbReference type="Proteomes" id="UP000509568">
    <property type="component" value="Chromosome"/>
</dbReference>
<evidence type="ECO:0000256" key="1">
    <source>
        <dbReference type="PROSITE-ProRule" id="PRU00169"/>
    </source>
</evidence>
<feature type="domain" description="Response regulatory" evidence="2">
    <location>
        <begin position="14"/>
        <end position="126"/>
    </location>
</feature>
<keyword evidence="4" id="KW-1185">Reference proteome</keyword>
<reference evidence="3 4" key="1">
    <citation type="submission" date="2020-06" db="EMBL/GenBank/DDBJ databases">
        <title>Pseudomonas eucalypticola sp. nov., an endophyte of Eucalyptus dunnii leaves with biocontrol ability of eucalyptus leaf blight.</title>
        <authorList>
            <person name="Liu Y."/>
            <person name="Song Z."/>
            <person name="Zeng H."/>
            <person name="Lu M."/>
            <person name="Wang X."/>
            <person name="Lian X."/>
            <person name="Zhang Q."/>
        </authorList>
    </citation>
    <scope>NUCLEOTIDE SEQUENCE [LARGE SCALE GENOMIC DNA]</scope>
    <source>
        <strain evidence="3 4">NP-1</strain>
    </source>
</reference>
<dbReference type="Gene3D" id="3.40.50.2300">
    <property type="match status" value="1"/>
</dbReference>
<keyword evidence="1" id="KW-0597">Phosphoprotein</keyword>
<sequence>MMNSSLNSFRLEGDIVVVEDDPLLRRLMGDILADLGDTCHSFQNCDDALVYLLQSGGCAAVVADHDVPGQLHGAEFLGMVADKWPGTPTVLMSGFALEDIPVKPGIVCLAKPWSAESLIKALGSFAAPVTDG</sequence>
<proteinExistence type="predicted"/>